<keyword evidence="6" id="KW-0677">Repeat</keyword>
<evidence type="ECO:0000256" key="7">
    <source>
        <dbReference type="ARBA" id="ARBA00022845"/>
    </source>
</evidence>
<dbReference type="PROSITE" id="PS50888">
    <property type="entry name" value="BHLH"/>
    <property type="match status" value="1"/>
</dbReference>
<dbReference type="Proteomes" id="UP000035681">
    <property type="component" value="Unplaced"/>
</dbReference>
<evidence type="ECO:0000256" key="1">
    <source>
        <dbReference type="ARBA" id="ARBA00003993"/>
    </source>
</evidence>
<dbReference type="SUPFAM" id="SSF47459">
    <property type="entry name" value="HLH, helix-loop-helix DNA-binding domain"/>
    <property type="match status" value="1"/>
</dbReference>
<dbReference type="SMART" id="SM00353">
    <property type="entry name" value="HLH"/>
    <property type="match status" value="1"/>
</dbReference>
<dbReference type="PANTHER" id="PTHR13227">
    <property type="entry name" value="EUKARYOTIC TRANSLATION INITIATION FACTOR 2A"/>
    <property type="match status" value="1"/>
</dbReference>
<reference evidence="12" key="1">
    <citation type="submission" date="2024-02" db="UniProtKB">
        <authorList>
            <consortium name="WormBaseParasite"/>
        </authorList>
    </citation>
    <scope>IDENTIFICATION</scope>
</reference>
<dbReference type="InterPro" id="IPR036638">
    <property type="entry name" value="HLH_DNA-bd_sf"/>
</dbReference>
<dbReference type="PANTHER" id="PTHR13227:SF0">
    <property type="entry name" value="EUKARYOTIC TRANSLATION INITIATION FACTOR 2A"/>
    <property type="match status" value="1"/>
</dbReference>
<dbReference type="SUPFAM" id="SSF69322">
    <property type="entry name" value="Tricorn protease domain 2"/>
    <property type="match status" value="1"/>
</dbReference>
<dbReference type="InterPro" id="IPR011387">
    <property type="entry name" value="TIF2A"/>
</dbReference>
<name>A0AAF5CZY1_STRER</name>
<dbReference type="InterPro" id="IPR011598">
    <property type="entry name" value="bHLH_dom"/>
</dbReference>
<evidence type="ECO:0000256" key="2">
    <source>
        <dbReference type="ARBA" id="ARBA00009573"/>
    </source>
</evidence>
<dbReference type="GO" id="GO:0043022">
    <property type="term" value="F:ribosome binding"/>
    <property type="evidence" value="ECO:0007669"/>
    <property type="project" value="TreeGrafter"/>
</dbReference>
<feature type="region of interest" description="Disordered" evidence="9">
    <location>
        <begin position="159"/>
        <end position="201"/>
    </location>
</feature>
<dbReference type="GO" id="GO:0046983">
    <property type="term" value="F:protein dimerization activity"/>
    <property type="evidence" value="ECO:0007669"/>
    <property type="project" value="InterPro"/>
</dbReference>
<organism evidence="11 12">
    <name type="scientific">Strongyloides stercoralis</name>
    <name type="common">Threadworm</name>
    <dbReference type="NCBI Taxonomy" id="6248"/>
    <lineage>
        <taxon>Eukaryota</taxon>
        <taxon>Metazoa</taxon>
        <taxon>Ecdysozoa</taxon>
        <taxon>Nematoda</taxon>
        <taxon>Chromadorea</taxon>
        <taxon>Rhabditida</taxon>
        <taxon>Tylenchina</taxon>
        <taxon>Panagrolaimomorpha</taxon>
        <taxon>Strongyloidoidea</taxon>
        <taxon>Strongyloididae</taxon>
        <taxon>Strongyloides</taxon>
    </lineage>
</organism>
<feature type="domain" description="BHLH" evidence="10">
    <location>
        <begin position="198"/>
        <end position="252"/>
    </location>
</feature>
<dbReference type="Gene3D" id="2.130.10.10">
    <property type="entry name" value="YVTN repeat-like/Quinoprotein amine dehydrogenase"/>
    <property type="match status" value="1"/>
</dbReference>
<dbReference type="GO" id="GO:0006417">
    <property type="term" value="P:regulation of translation"/>
    <property type="evidence" value="ECO:0007669"/>
    <property type="project" value="UniProtKB-KW"/>
</dbReference>
<dbReference type="Gene3D" id="4.10.280.10">
    <property type="entry name" value="Helix-loop-helix DNA-binding domain"/>
    <property type="match status" value="1"/>
</dbReference>
<evidence type="ECO:0000313" key="12">
    <source>
        <dbReference type="WBParaSite" id="TCONS_00004673.p1"/>
    </source>
</evidence>
<dbReference type="Pfam" id="PF08662">
    <property type="entry name" value="eIF2A"/>
    <property type="match status" value="1"/>
</dbReference>
<proteinExistence type="inferred from homology"/>
<evidence type="ECO:0000256" key="5">
    <source>
        <dbReference type="ARBA" id="ARBA00022574"/>
    </source>
</evidence>
<dbReference type="GO" id="GO:0003743">
    <property type="term" value="F:translation initiation factor activity"/>
    <property type="evidence" value="ECO:0007669"/>
    <property type="project" value="UniProtKB-KW"/>
</dbReference>
<dbReference type="WBParaSite" id="TCONS_00004673.p1">
    <property type="protein sequence ID" value="TCONS_00004673.p1"/>
    <property type="gene ID" value="XLOC_002496"/>
</dbReference>
<keyword evidence="11" id="KW-1185">Reference proteome</keyword>
<evidence type="ECO:0000256" key="6">
    <source>
        <dbReference type="ARBA" id="ARBA00022737"/>
    </source>
</evidence>
<dbReference type="InterPro" id="IPR015943">
    <property type="entry name" value="WD40/YVTN_repeat-like_dom_sf"/>
</dbReference>
<keyword evidence="8" id="KW-0648">Protein biosynthesis</keyword>
<evidence type="ECO:0000256" key="9">
    <source>
        <dbReference type="SAM" id="MobiDB-lite"/>
    </source>
</evidence>
<comment type="similarity">
    <text evidence="2">Belongs to the WD repeat EIF2A family.</text>
</comment>
<evidence type="ECO:0000313" key="11">
    <source>
        <dbReference type="Proteomes" id="UP000035681"/>
    </source>
</evidence>
<dbReference type="GO" id="GO:0000049">
    <property type="term" value="F:tRNA binding"/>
    <property type="evidence" value="ECO:0007669"/>
    <property type="project" value="TreeGrafter"/>
</dbReference>
<dbReference type="GO" id="GO:0003729">
    <property type="term" value="F:mRNA binding"/>
    <property type="evidence" value="ECO:0007669"/>
    <property type="project" value="TreeGrafter"/>
</dbReference>
<feature type="compositionally biased region" description="Basic and acidic residues" evidence="9">
    <location>
        <begin position="185"/>
        <end position="201"/>
    </location>
</feature>
<accession>A0AAF5CZY1</accession>
<keyword evidence="4" id="KW-0396">Initiation factor</keyword>
<keyword evidence="5" id="KW-0853">WD repeat</keyword>
<evidence type="ECO:0000256" key="4">
    <source>
        <dbReference type="ARBA" id="ARBA00022540"/>
    </source>
</evidence>
<evidence type="ECO:0000259" key="10">
    <source>
        <dbReference type="PROSITE" id="PS50888"/>
    </source>
</evidence>
<sequence length="819" mass="94125">MSFSNGEFQPNDVKVEFVGEYVTTTNEDNVVPDIPTENNYYQDNSQGYQQLPSISDFYHSNYSTWNNFNTENNIYSYSSSYSQNNEYSVYSSTPSYCSNNQVYNIDRQSYNYSNIPSSKYTTNLPYQMAKSNDSVIQKSFLIENLPSNSSFYQQVSYGSDSTGTEKSYSEGRGDVKYVKKRAKKDKNEGKSPDEKKDYKRTANNIRERIRVHDINAAFSDLAKICSEYIKDKEEKNTKLTILQQAVEVIKVLENEVEKKKPTKTSEITPFRYGINMDILVRHNRGLEVISNKNVVFNKEINSRELFVRCSQYSHNGKYFAFCDSTNTYILNSETKDVITSEPLQKIQSIIFSPNDNIMVTWEPYVVYGRSKPGEGPRKPNPNLRFWRCSDGECIVITVAEKNIIWQPQWTSDEKYALRLLGSELLVYENNSFERYSWKKTFKKVSNFKVSPGEAPIFALYHQNKGSEPARVEIRRIDKDFSLISTRTLFKSDRVSLKWNSKGSALLCQVFIEVDESNKNYYGEQSLYLLTLGSDNGIRLALDKEGPIYGAEWNPTGVEFAVCYGYMPSKLSVFNLKGDVIFAFPDGHRNEIYYNPFGSIIAACGFSNLSDGRMEFWDTKKKTLISVIERPNTTLFSWASDGQHFLSATCAPRMRMDNGYTITHYTGKNIMDKNYESPNELWEVQFRPSQANKFKEFEIQKGSTNLSTKKKENHPLDKLVNSVSSSVKKSVYIPPHLRKTTTDGKSVGRVLTKEEIANANNKPIKSDKEKKIFNLQKKIEDTLKLKEKADSGEKLQVNQICKIQKLDEFMAELAKLKMEV</sequence>
<keyword evidence="7" id="KW-0810">Translation regulation</keyword>
<dbReference type="GO" id="GO:0022627">
    <property type="term" value="C:cytosolic small ribosomal subunit"/>
    <property type="evidence" value="ECO:0007669"/>
    <property type="project" value="TreeGrafter"/>
</dbReference>
<feature type="compositionally biased region" description="Basic and acidic residues" evidence="9">
    <location>
        <begin position="167"/>
        <end position="177"/>
    </location>
</feature>
<evidence type="ECO:0000256" key="8">
    <source>
        <dbReference type="ARBA" id="ARBA00022917"/>
    </source>
</evidence>
<dbReference type="Pfam" id="PF00010">
    <property type="entry name" value="HLH"/>
    <property type="match status" value="1"/>
</dbReference>
<dbReference type="InterPro" id="IPR013979">
    <property type="entry name" value="TIF_beta_prop-like"/>
</dbReference>
<comment type="function">
    <text evidence="1">Functions in the early steps of protein synthesis of a small number of specific mRNAs. Acts by directing the binding of methionyl-tRNAi to 40S ribosomal subunits. In contrast to the eIF-2 complex, it binds methionyl-tRNAi to 40S subunits in a codon-dependent manner, whereas the eIF-2 complex binds methionyl-tRNAi to 40S subunits in a GTP-dependent manner.</text>
</comment>
<protein>
    <recommendedName>
        <fullName evidence="3">Eukaryotic translation initiation factor 2A</fullName>
    </recommendedName>
</protein>
<dbReference type="AlphaFoldDB" id="A0AAF5CZY1"/>
<evidence type="ECO:0000256" key="3">
    <source>
        <dbReference type="ARBA" id="ARBA00013819"/>
    </source>
</evidence>